<keyword evidence="3 4" id="KW-0378">Hydrolase</keyword>
<dbReference type="PANTHER" id="PTHR10458">
    <property type="entry name" value="PEPTIDE DEFORMYLASE"/>
    <property type="match status" value="1"/>
</dbReference>
<dbReference type="AlphaFoldDB" id="A0A3L9MLC7"/>
<dbReference type="Gene3D" id="3.90.45.10">
    <property type="entry name" value="Peptide deformylase"/>
    <property type="match status" value="1"/>
</dbReference>
<feature type="binding site" evidence="4">
    <location>
        <position position="147"/>
    </location>
    <ligand>
        <name>Fe cation</name>
        <dbReference type="ChEBI" id="CHEBI:24875"/>
    </ligand>
</feature>
<comment type="catalytic activity">
    <reaction evidence="4">
        <text>N-terminal N-formyl-L-methionyl-[peptide] + H2O = N-terminal L-methionyl-[peptide] + formate</text>
        <dbReference type="Rhea" id="RHEA:24420"/>
        <dbReference type="Rhea" id="RHEA-COMP:10639"/>
        <dbReference type="Rhea" id="RHEA-COMP:10640"/>
        <dbReference type="ChEBI" id="CHEBI:15377"/>
        <dbReference type="ChEBI" id="CHEBI:15740"/>
        <dbReference type="ChEBI" id="CHEBI:49298"/>
        <dbReference type="ChEBI" id="CHEBI:64731"/>
        <dbReference type="EC" id="3.5.1.88"/>
    </reaction>
</comment>
<dbReference type="GO" id="GO:0046872">
    <property type="term" value="F:metal ion binding"/>
    <property type="evidence" value="ECO:0007669"/>
    <property type="project" value="UniProtKB-KW"/>
</dbReference>
<comment type="cofactor">
    <cofactor evidence="4">
        <name>Fe(2+)</name>
        <dbReference type="ChEBI" id="CHEBI:29033"/>
    </cofactor>
    <text evidence="4">Binds 1 Fe(2+) ion.</text>
</comment>
<keyword evidence="6" id="KW-1185">Reference proteome</keyword>
<dbReference type="NCBIfam" id="TIGR00079">
    <property type="entry name" value="pept_deformyl"/>
    <property type="match status" value="1"/>
</dbReference>
<dbReference type="PANTHER" id="PTHR10458:SF22">
    <property type="entry name" value="PEPTIDE DEFORMYLASE"/>
    <property type="match status" value="1"/>
</dbReference>
<evidence type="ECO:0000256" key="1">
    <source>
        <dbReference type="ARBA" id="ARBA00010759"/>
    </source>
</evidence>
<dbReference type="GO" id="GO:0006412">
    <property type="term" value="P:translation"/>
    <property type="evidence" value="ECO:0007669"/>
    <property type="project" value="UniProtKB-UniRule"/>
</dbReference>
<dbReference type="Pfam" id="PF01327">
    <property type="entry name" value="Pep_deformylase"/>
    <property type="match status" value="1"/>
</dbReference>
<keyword evidence="4" id="KW-0408">Iron</keyword>
<evidence type="ECO:0000256" key="2">
    <source>
        <dbReference type="ARBA" id="ARBA00022723"/>
    </source>
</evidence>
<dbReference type="NCBIfam" id="NF001159">
    <property type="entry name" value="PRK00150.1-3"/>
    <property type="match status" value="1"/>
</dbReference>
<comment type="function">
    <text evidence="4">Removes the formyl group from the N-terminal Met of newly synthesized proteins. Requires at least a dipeptide for an efficient rate of reaction. N-terminal L-methionine is a prerequisite for activity but the enzyme has broad specificity at other positions.</text>
</comment>
<dbReference type="EC" id="3.5.1.88" evidence="4"/>
<dbReference type="SUPFAM" id="SSF56420">
    <property type="entry name" value="Peptide deformylase"/>
    <property type="match status" value="1"/>
</dbReference>
<name>A0A3L9MLC7_9FLAO</name>
<dbReference type="PRINTS" id="PR01576">
    <property type="entry name" value="PDEFORMYLASE"/>
</dbReference>
<dbReference type="InterPro" id="IPR023635">
    <property type="entry name" value="Peptide_deformylase"/>
</dbReference>
<feature type="binding site" evidence="4">
    <location>
        <position position="105"/>
    </location>
    <ligand>
        <name>Fe cation</name>
        <dbReference type="ChEBI" id="CHEBI:24875"/>
    </ligand>
</feature>
<sequence length="191" mass="22188">MVLPVVAYGDPVLRKVSQDINQDYKNLNELIDNMFETMYDSHGVGIAAPQIGRDIRLFVVDCSPFAEDEDYEDIEKELESFKKVFINPKKISESEGDEWKFAEGCLSIPHVHEDVSRPASITLEYYDENWVKHTETFSDIRARVIQHEYDHLEGKLFIDYISSFKKKLISNKLKNITKGNVKTSYKMKFPI</sequence>
<evidence type="ECO:0000256" key="3">
    <source>
        <dbReference type="ARBA" id="ARBA00022801"/>
    </source>
</evidence>
<dbReference type="InterPro" id="IPR036821">
    <property type="entry name" value="Peptide_deformylase_sf"/>
</dbReference>
<keyword evidence="4" id="KW-0648">Protein biosynthesis</keyword>
<organism evidence="5 6">
    <name type="scientific">Faecalibacter macacae</name>
    <dbReference type="NCBI Taxonomy" id="1859289"/>
    <lineage>
        <taxon>Bacteria</taxon>
        <taxon>Pseudomonadati</taxon>
        <taxon>Bacteroidota</taxon>
        <taxon>Flavobacteriia</taxon>
        <taxon>Flavobacteriales</taxon>
        <taxon>Weeksellaceae</taxon>
        <taxon>Faecalibacter</taxon>
    </lineage>
</organism>
<comment type="caution">
    <text evidence="5">The sequence shown here is derived from an EMBL/GenBank/DDBJ whole genome shotgun (WGS) entry which is preliminary data.</text>
</comment>
<proteinExistence type="inferred from homology"/>
<comment type="similarity">
    <text evidence="1 4">Belongs to the polypeptide deformylase family.</text>
</comment>
<dbReference type="OrthoDB" id="9784988at2"/>
<accession>A0A3L9MLC7</accession>
<evidence type="ECO:0000313" key="5">
    <source>
        <dbReference type="EMBL" id="RLZ11469.1"/>
    </source>
</evidence>
<gene>
    <name evidence="4" type="primary">def</name>
    <name evidence="5" type="ORF">EAH69_05350</name>
</gene>
<evidence type="ECO:0000256" key="4">
    <source>
        <dbReference type="HAMAP-Rule" id="MF_00163"/>
    </source>
</evidence>
<evidence type="ECO:0000313" key="6">
    <source>
        <dbReference type="Proteomes" id="UP000275348"/>
    </source>
</evidence>
<dbReference type="HAMAP" id="MF_00163">
    <property type="entry name" value="Pep_deformylase"/>
    <property type="match status" value="1"/>
</dbReference>
<protein>
    <recommendedName>
        <fullName evidence="4">Peptide deformylase</fullName>
        <shortName evidence="4">PDF</shortName>
        <ecNumber evidence="4">3.5.1.88</ecNumber>
    </recommendedName>
    <alternativeName>
        <fullName evidence="4">Polypeptide deformylase</fullName>
    </alternativeName>
</protein>
<dbReference type="RefSeq" id="WP_121934149.1">
    <property type="nucleotide sequence ID" value="NZ_RDOJ01000005.1"/>
</dbReference>
<feature type="active site" evidence="4">
    <location>
        <position position="148"/>
    </location>
</feature>
<reference evidence="5 6" key="1">
    <citation type="submission" date="2018-10" db="EMBL/GenBank/DDBJ databases">
        <authorList>
            <person name="Chen X."/>
        </authorList>
    </citation>
    <scope>NUCLEOTIDE SEQUENCE [LARGE SCALE GENOMIC DNA]</scope>
    <source>
        <strain evidence="5 6">YIM 102668</strain>
    </source>
</reference>
<dbReference type="PIRSF" id="PIRSF004749">
    <property type="entry name" value="Pep_def"/>
    <property type="match status" value="1"/>
</dbReference>
<dbReference type="EMBL" id="RDOJ01000005">
    <property type="protein sequence ID" value="RLZ11469.1"/>
    <property type="molecule type" value="Genomic_DNA"/>
</dbReference>
<dbReference type="Proteomes" id="UP000275348">
    <property type="component" value="Unassembled WGS sequence"/>
</dbReference>
<dbReference type="CDD" id="cd00487">
    <property type="entry name" value="Pep_deformylase"/>
    <property type="match status" value="1"/>
</dbReference>
<feature type="binding site" evidence="4">
    <location>
        <position position="151"/>
    </location>
    <ligand>
        <name>Fe cation</name>
        <dbReference type="ChEBI" id="CHEBI:24875"/>
    </ligand>
</feature>
<dbReference type="GO" id="GO:0042586">
    <property type="term" value="F:peptide deformylase activity"/>
    <property type="evidence" value="ECO:0007669"/>
    <property type="project" value="UniProtKB-UniRule"/>
</dbReference>
<keyword evidence="2 4" id="KW-0479">Metal-binding</keyword>